<sequence>MNITNETTITSTITVRKIEIADGPLVKTKLHEYTKGTFRVESVEYSRIDGAEPTGVTLRGPRFNEDGSPDTKQTDGVLTVKWEKPFTGELAFLNELVD</sequence>
<dbReference type="KEGG" id="vg:55814487"/>
<reference evidence="2 3" key="1">
    <citation type="submission" date="2019-10" db="EMBL/GenBank/DDBJ databases">
        <authorList>
            <person name="Garlena R.A."/>
            <person name="Russell D.A."/>
            <person name="Pope W.H."/>
            <person name="Jacobs-Sera D."/>
            <person name="Hatfull G.F."/>
        </authorList>
    </citation>
    <scope>NUCLEOTIDE SEQUENCE [LARGE SCALE GENOMIC DNA]</scope>
</reference>
<evidence type="ECO:0000313" key="2">
    <source>
        <dbReference type="EMBL" id="QGJ93483.1"/>
    </source>
</evidence>
<keyword evidence="3" id="KW-1185">Reference proteome</keyword>
<name>A0A649VP93_9CAUD</name>
<dbReference type="GeneID" id="55814487"/>
<evidence type="ECO:0000256" key="1">
    <source>
        <dbReference type="SAM" id="MobiDB-lite"/>
    </source>
</evidence>
<feature type="region of interest" description="Disordered" evidence="1">
    <location>
        <begin position="52"/>
        <end position="74"/>
    </location>
</feature>
<gene>
    <name evidence="2" type="primary">34</name>
    <name evidence="2" type="ORF">SEA_MUFASA8_34</name>
</gene>
<evidence type="ECO:0000313" key="3">
    <source>
        <dbReference type="Proteomes" id="UP000427282"/>
    </source>
</evidence>
<protein>
    <submittedName>
        <fullName evidence="2">Uncharacterized protein</fullName>
    </submittedName>
</protein>
<organism evidence="2 3">
    <name type="scientific">Arthrobacter phage Mufasa8</name>
    <dbReference type="NCBI Taxonomy" id="2656526"/>
    <lineage>
        <taxon>Viruses</taxon>
        <taxon>Duplodnaviria</taxon>
        <taxon>Heunggongvirae</taxon>
        <taxon>Uroviricota</taxon>
        <taxon>Caudoviricetes</taxon>
        <taxon>Mufasoctovirus</taxon>
        <taxon>Mufasoctovirus mufasa8</taxon>
    </lineage>
</organism>
<accession>A0A649VP93</accession>
<proteinExistence type="predicted"/>
<dbReference type="EMBL" id="MN586027">
    <property type="protein sequence ID" value="QGJ93483.1"/>
    <property type="molecule type" value="Genomic_DNA"/>
</dbReference>
<dbReference type="RefSeq" id="YP_009885114.1">
    <property type="nucleotide sequence ID" value="NC_049478.1"/>
</dbReference>
<dbReference type="Proteomes" id="UP000427282">
    <property type="component" value="Segment"/>
</dbReference>